<dbReference type="PROSITE" id="PS50885">
    <property type="entry name" value="HAMP"/>
    <property type="match status" value="1"/>
</dbReference>
<dbReference type="SMART" id="SM00387">
    <property type="entry name" value="HATPase_c"/>
    <property type="match status" value="1"/>
</dbReference>
<dbReference type="AlphaFoldDB" id="A0A0P4RDZ0"/>
<keyword evidence="9 16" id="KW-0418">Kinase</keyword>
<evidence type="ECO:0000256" key="9">
    <source>
        <dbReference type="ARBA" id="ARBA00022777"/>
    </source>
</evidence>
<evidence type="ECO:0000256" key="12">
    <source>
        <dbReference type="ARBA" id="ARBA00023012"/>
    </source>
</evidence>
<comment type="catalytic activity">
    <reaction evidence="1">
        <text>ATP + protein L-histidine = ADP + protein N-phospho-L-histidine.</text>
        <dbReference type="EC" id="2.7.13.3"/>
    </reaction>
</comment>
<keyword evidence="11" id="KW-0472">Membrane</keyword>
<dbReference type="OrthoDB" id="5176662at2"/>
<dbReference type="Gene3D" id="6.10.340.10">
    <property type="match status" value="1"/>
</dbReference>
<feature type="signal peptide" evidence="13">
    <location>
        <begin position="1"/>
        <end position="20"/>
    </location>
</feature>
<feature type="chain" id="PRO_5006068692" description="histidine kinase" evidence="13">
    <location>
        <begin position="21"/>
        <end position="401"/>
    </location>
</feature>
<reference evidence="17" key="1">
    <citation type="submission" date="2014-09" db="EMBL/GenBank/DDBJ databases">
        <title>Whole genome shotgun sequence of Streptomyces sp. NBRC 110027.</title>
        <authorList>
            <person name="Komaki H."/>
            <person name="Ichikawa N."/>
            <person name="Katano-Makiyama Y."/>
            <person name="Hosoyama A."/>
            <person name="Hashimoto M."/>
            <person name="Uohara A."/>
            <person name="Kitahashi Y."/>
            <person name="Ohji S."/>
            <person name="Kimura A."/>
            <person name="Yamazoe A."/>
            <person name="Igarashi Y."/>
            <person name="Fujita N."/>
        </authorList>
    </citation>
    <scope>NUCLEOTIDE SEQUENCE [LARGE SCALE GENOMIC DNA]</scope>
    <source>
        <strain evidence="17">NBRC 110027</strain>
    </source>
</reference>
<dbReference type="GO" id="GO:0005886">
    <property type="term" value="C:plasma membrane"/>
    <property type="evidence" value="ECO:0007669"/>
    <property type="project" value="UniProtKB-SubCell"/>
</dbReference>
<keyword evidence="13" id="KW-0732">Signal</keyword>
<dbReference type="Gene3D" id="3.30.565.10">
    <property type="entry name" value="Histidine kinase-like ATPase, C-terminal domain"/>
    <property type="match status" value="1"/>
</dbReference>
<dbReference type="PANTHER" id="PTHR44936">
    <property type="entry name" value="SENSOR PROTEIN CREC"/>
    <property type="match status" value="1"/>
</dbReference>
<evidence type="ECO:0000256" key="2">
    <source>
        <dbReference type="ARBA" id="ARBA00004651"/>
    </source>
</evidence>
<name>A0A0P4RDZ0_9ACTN</name>
<evidence type="ECO:0000259" key="15">
    <source>
        <dbReference type="PROSITE" id="PS50885"/>
    </source>
</evidence>
<accession>A0A0P4RDZ0</accession>
<evidence type="ECO:0000256" key="6">
    <source>
        <dbReference type="ARBA" id="ARBA00022679"/>
    </source>
</evidence>
<keyword evidence="17" id="KW-1185">Reference proteome</keyword>
<keyword evidence="4" id="KW-1003">Cell membrane</keyword>
<dbReference type="CDD" id="cd00082">
    <property type="entry name" value="HisKA"/>
    <property type="match status" value="1"/>
</dbReference>
<keyword evidence="11" id="KW-1133">Transmembrane helix</keyword>
<evidence type="ECO:0000256" key="4">
    <source>
        <dbReference type="ARBA" id="ARBA00022475"/>
    </source>
</evidence>
<dbReference type="CDD" id="cd06225">
    <property type="entry name" value="HAMP"/>
    <property type="match status" value="1"/>
</dbReference>
<dbReference type="GO" id="GO:0005524">
    <property type="term" value="F:ATP binding"/>
    <property type="evidence" value="ECO:0007669"/>
    <property type="project" value="UniProtKB-KW"/>
</dbReference>
<evidence type="ECO:0000256" key="3">
    <source>
        <dbReference type="ARBA" id="ARBA00012438"/>
    </source>
</evidence>
<comment type="subcellular location">
    <subcellularLocation>
        <location evidence="2">Cell membrane</location>
        <topology evidence="2">Multi-pass membrane protein</topology>
    </subcellularLocation>
</comment>
<dbReference type="Pfam" id="PF02518">
    <property type="entry name" value="HATPase_c"/>
    <property type="match status" value="1"/>
</dbReference>
<dbReference type="InterPro" id="IPR003594">
    <property type="entry name" value="HATPase_dom"/>
</dbReference>
<dbReference type="InterPro" id="IPR005467">
    <property type="entry name" value="His_kinase_dom"/>
</dbReference>
<organism evidence="16 17">
    <name type="scientific">Streptomyces lydicamycinicus</name>
    <dbReference type="NCBI Taxonomy" id="1546107"/>
    <lineage>
        <taxon>Bacteria</taxon>
        <taxon>Bacillati</taxon>
        <taxon>Actinomycetota</taxon>
        <taxon>Actinomycetes</taxon>
        <taxon>Kitasatosporales</taxon>
        <taxon>Streptomycetaceae</taxon>
        <taxon>Streptomyces</taxon>
    </lineage>
</organism>
<keyword evidence="7" id="KW-0812">Transmembrane</keyword>
<dbReference type="GO" id="GO:0000155">
    <property type="term" value="F:phosphorelay sensor kinase activity"/>
    <property type="evidence" value="ECO:0007669"/>
    <property type="project" value="InterPro"/>
</dbReference>
<keyword evidence="12" id="KW-0902">Two-component regulatory system</keyword>
<dbReference type="SUPFAM" id="SSF158472">
    <property type="entry name" value="HAMP domain-like"/>
    <property type="match status" value="1"/>
</dbReference>
<dbReference type="Pfam" id="PF00512">
    <property type="entry name" value="HisKA"/>
    <property type="match status" value="1"/>
</dbReference>
<dbReference type="SMART" id="SM00388">
    <property type="entry name" value="HisKA"/>
    <property type="match status" value="1"/>
</dbReference>
<evidence type="ECO:0000256" key="1">
    <source>
        <dbReference type="ARBA" id="ARBA00000085"/>
    </source>
</evidence>
<keyword evidence="5" id="KW-0597">Phosphoprotein</keyword>
<evidence type="ECO:0000313" key="17">
    <source>
        <dbReference type="Proteomes" id="UP000048965"/>
    </source>
</evidence>
<evidence type="ECO:0000256" key="11">
    <source>
        <dbReference type="ARBA" id="ARBA00022989"/>
    </source>
</evidence>
<keyword evidence="10" id="KW-0067">ATP-binding</keyword>
<dbReference type="Proteomes" id="UP000048965">
    <property type="component" value="Unassembled WGS sequence"/>
</dbReference>
<protein>
    <recommendedName>
        <fullName evidence="3">histidine kinase</fullName>
        <ecNumber evidence="3">2.7.13.3</ecNumber>
    </recommendedName>
</protein>
<dbReference type="PANTHER" id="PTHR44936:SF9">
    <property type="entry name" value="SENSOR PROTEIN CREC"/>
    <property type="match status" value="1"/>
</dbReference>
<evidence type="ECO:0000256" key="13">
    <source>
        <dbReference type="SAM" id="SignalP"/>
    </source>
</evidence>
<dbReference type="EC" id="2.7.13.3" evidence="3"/>
<dbReference type="Pfam" id="PF00672">
    <property type="entry name" value="HAMP"/>
    <property type="match status" value="1"/>
</dbReference>
<proteinExistence type="predicted"/>
<evidence type="ECO:0000313" key="16">
    <source>
        <dbReference type="EMBL" id="GAO10992.1"/>
    </source>
</evidence>
<gene>
    <name evidence="16" type="primary">cseC</name>
    <name evidence="16" type="ORF">TPA0598_07_07160</name>
</gene>
<dbReference type="InterPro" id="IPR050980">
    <property type="entry name" value="2C_sensor_his_kinase"/>
</dbReference>
<evidence type="ECO:0000256" key="7">
    <source>
        <dbReference type="ARBA" id="ARBA00022692"/>
    </source>
</evidence>
<evidence type="ECO:0000256" key="5">
    <source>
        <dbReference type="ARBA" id="ARBA00022553"/>
    </source>
</evidence>
<dbReference type="EMBL" id="BBNO01000007">
    <property type="protein sequence ID" value="GAO10992.1"/>
    <property type="molecule type" value="Genomic_DNA"/>
</dbReference>
<evidence type="ECO:0000259" key="14">
    <source>
        <dbReference type="PROSITE" id="PS50109"/>
    </source>
</evidence>
<evidence type="ECO:0000256" key="10">
    <source>
        <dbReference type="ARBA" id="ARBA00022840"/>
    </source>
</evidence>
<dbReference type="InterPro" id="IPR036097">
    <property type="entry name" value="HisK_dim/P_sf"/>
</dbReference>
<dbReference type="Gene3D" id="1.10.287.130">
    <property type="match status" value="1"/>
</dbReference>
<reference evidence="16 17" key="2">
    <citation type="journal article" date="2015" name="Stand. Genomic Sci.">
        <title>Draft genome sequence of marine-derived Streptomyces sp. TP-A0598, a producer of anti-MRSA antibiotic lydicamycins.</title>
        <authorList>
            <person name="Komaki H."/>
            <person name="Ichikawa N."/>
            <person name="Hosoyama A."/>
            <person name="Fujita N."/>
            <person name="Igarashi Y."/>
        </authorList>
    </citation>
    <scope>NUCLEOTIDE SEQUENCE [LARGE SCALE GENOMIC DNA]</scope>
    <source>
        <strain evidence="16 17">NBRC 110027</strain>
    </source>
</reference>
<dbReference type="SUPFAM" id="SSF55874">
    <property type="entry name" value="ATPase domain of HSP90 chaperone/DNA topoisomerase II/histidine kinase"/>
    <property type="match status" value="1"/>
</dbReference>
<comment type="caution">
    <text evidence="16">The sequence shown here is derived from an EMBL/GenBank/DDBJ whole genome shotgun (WGS) entry which is preliminary data.</text>
</comment>
<feature type="domain" description="HAMP" evidence="15">
    <location>
        <begin position="140"/>
        <end position="192"/>
    </location>
</feature>
<evidence type="ECO:0000256" key="8">
    <source>
        <dbReference type="ARBA" id="ARBA00022741"/>
    </source>
</evidence>
<dbReference type="RefSeq" id="WP_042158727.1">
    <property type="nucleotide sequence ID" value="NZ_BBNO01000007.1"/>
</dbReference>
<sequence>MGLRVKIGLVITAAAALAAAATGVQVPGKLQDQACEVSMARLSFAYRDYVQSGRALFDMKIDSTGLPAPLRNKLKDAHQATYVEDRNGTARIWAARTEDGKTFSLPPFPVPTVAGLDQALWQAGAFGTAVATLGGLALATRLGRRLRHSATSATRIADGDLDVRLPENGDDEIAQLTRAVNTMADALAARLEAEREVTANIAHELRTPVAGLVAAAGLLPSGKPEDMVKERAGRVRDLMEDVLEVARLDGGTEQADIHTVQAGTLAQRAVRAATADRTVDVSVRTIADAWVETDPRRVERVLTNLVTNALRHGQEPVVVEVDGARIAVSDHGPGFPDDLVAHGPQRFRTGAQGKGLGLGLTIAVGQAQVLGAHLTFTRATDGGARAVLDLTSAVRQPPESP</sequence>
<dbReference type="SMART" id="SM00304">
    <property type="entry name" value="HAMP"/>
    <property type="match status" value="1"/>
</dbReference>
<dbReference type="InterPro" id="IPR003661">
    <property type="entry name" value="HisK_dim/P_dom"/>
</dbReference>
<keyword evidence="8" id="KW-0547">Nucleotide-binding</keyword>
<dbReference type="InterPro" id="IPR003660">
    <property type="entry name" value="HAMP_dom"/>
</dbReference>
<dbReference type="SUPFAM" id="SSF47384">
    <property type="entry name" value="Homodimeric domain of signal transducing histidine kinase"/>
    <property type="match status" value="1"/>
</dbReference>
<feature type="domain" description="Histidine kinase" evidence="14">
    <location>
        <begin position="200"/>
        <end position="394"/>
    </location>
</feature>
<dbReference type="InterPro" id="IPR036890">
    <property type="entry name" value="HATPase_C_sf"/>
</dbReference>
<dbReference type="PROSITE" id="PS50109">
    <property type="entry name" value="HIS_KIN"/>
    <property type="match status" value="1"/>
</dbReference>
<keyword evidence="6" id="KW-0808">Transferase</keyword>